<dbReference type="Pfam" id="PF01926">
    <property type="entry name" value="MMR_HSR1"/>
    <property type="match status" value="1"/>
</dbReference>
<keyword evidence="1" id="KW-0547">Nucleotide-binding</keyword>
<dbReference type="EMBL" id="LN650648">
    <property type="protein sequence ID" value="CEI72633.1"/>
    <property type="molecule type" value="Genomic_DNA"/>
</dbReference>
<dbReference type="KEGG" id="rhom:FRIFI_1093"/>
<evidence type="ECO:0000313" key="6">
    <source>
        <dbReference type="Proteomes" id="UP000245695"/>
    </source>
</evidence>
<keyword evidence="3" id="KW-0812">Transmembrane</keyword>
<accession>A0A2P2BQK0</accession>
<dbReference type="Gene3D" id="3.40.50.300">
    <property type="entry name" value="P-loop containing nucleotide triphosphate hydrolases"/>
    <property type="match status" value="1"/>
</dbReference>
<reference evidence="5 6" key="1">
    <citation type="submission" date="2014-09" db="EMBL/GenBank/DDBJ databases">
        <authorList>
            <person name="Hornung B.V."/>
        </authorList>
    </citation>
    <scope>NUCLEOTIDE SEQUENCE [LARGE SCALE GENOMIC DNA]</scope>
    <source>
        <strain evidence="5 6">FRIFI</strain>
    </source>
</reference>
<dbReference type="RefSeq" id="WP_166505248.1">
    <property type="nucleotide sequence ID" value="NZ_LN650648.1"/>
</dbReference>
<dbReference type="InterPro" id="IPR027417">
    <property type="entry name" value="P-loop_NTPase"/>
</dbReference>
<dbReference type="AlphaFoldDB" id="A0A2P2BQK0"/>
<evidence type="ECO:0000256" key="3">
    <source>
        <dbReference type="SAM" id="Phobius"/>
    </source>
</evidence>
<protein>
    <submittedName>
        <fullName evidence="5">Predicted GTPase (Dynamin-related) protein</fullName>
    </submittedName>
</protein>
<keyword evidence="3" id="KW-0472">Membrane</keyword>
<evidence type="ECO:0000256" key="1">
    <source>
        <dbReference type="ARBA" id="ARBA00022741"/>
    </source>
</evidence>
<dbReference type="PANTHER" id="PTHR43681">
    <property type="entry name" value="TRANSMEMBRANE GTPASE FZO"/>
    <property type="match status" value="1"/>
</dbReference>
<keyword evidence="3" id="KW-1133">Transmembrane helix</keyword>
<organism evidence="5 6">
    <name type="scientific">Romboutsia hominis</name>
    <dbReference type="NCBI Taxonomy" id="1507512"/>
    <lineage>
        <taxon>Bacteria</taxon>
        <taxon>Bacillati</taxon>
        <taxon>Bacillota</taxon>
        <taxon>Clostridia</taxon>
        <taxon>Peptostreptococcales</taxon>
        <taxon>Peptostreptococcaceae</taxon>
        <taxon>Romboutsia</taxon>
    </lineage>
</organism>
<dbReference type="NCBIfam" id="TIGR00231">
    <property type="entry name" value="small_GTP"/>
    <property type="match status" value="1"/>
</dbReference>
<feature type="transmembrane region" description="Helical" evidence="3">
    <location>
        <begin position="418"/>
        <end position="442"/>
    </location>
</feature>
<feature type="transmembrane region" description="Helical" evidence="3">
    <location>
        <begin position="454"/>
        <end position="478"/>
    </location>
</feature>
<sequence>MENNKGICIVKEEILNSPIRKKLIEDLNLPYKNTIKEPLQEVVELIKSIESNKEEPLKIVVLGEVKSGKSSLVNSLIGGDISEVDVLEATSSIIEIVYSNMPYTKTYKDITKVGLNIDYLKKINIVDTPGLKSITVNNEEKTLNYIKNADLILFVIDATHLGQEDVIEALDLISEYKNNIIGIVNKCDLLSSDKEEIIDYIKDEYGIYIDEFFMISSYLEYQEKVLPKVKTKSTDLVLSNYNDLKYEFNRLNDYINYLIKNSQEEKNSSIKSSLDRIIHKDIVCHNDYLKTLYVLDDELLIYNKLLQNKRDYISSKMDFEIKDWVDRIFFSDEIQKIKLNIDLAKLYINEGYINELVNKKKIELDNLFFNEWSQCLKEISNEMDDDIKRYINDITYKNECIDTQSFKLEKNQATANELLAVVGTGAVLGATSGTVVSMYSAILGASATSTTISAALMTYCPPLLIAGTISGAVGKVIYDKVRDDKKSKELLNDIDTFIENLKYKISENLKDIYENYSIEINYTTLEILKNIKGIQTNKHEIEDTIKEINIYIDKLKTYIH</sequence>
<dbReference type="InterPro" id="IPR005225">
    <property type="entry name" value="Small_GTP-bd"/>
</dbReference>
<dbReference type="SUPFAM" id="SSF52540">
    <property type="entry name" value="P-loop containing nucleoside triphosphate hydrolases"/>
    <property type="match status" value="1"/>
</dbReference>
<dbReference type="InterPro" id="IPR051943">
    <property type="entry name" value="TRAFAC_Dynamin-like_GTPase"/>
</dbReference>
<dbReference type="Proteomes" id="UP000245695">
    <property type="component" value="Chromosome 1"/>
</dbReference>
<feature type="domain" description="G" evidence="4">
    <location>
        <begin position="58"/>
        <end position="186"/>
    </location>
</feature>
<dbReference type="InterPro" id="IPR006073">
    <property type="entry name" value="GTP-bd"/>
</dbReference>
<evidence type="ECO:0000256" key="2">
    <source>
        <dbReference type="ARBA" id="ARBA00023134"/>
    </source>
</evidence>
<evidence type="ECO:0000259" key="4">
    <source>
        <dbReference type="Pfam" id="PF01926"/>
    </source>
</evidence>
<proteinExistence type="predicted"/>
<gene>
    <name evidence="5" type="ORF">FRIFI_1093</name>
</gene>
<name>A0A2P2BQK0_9FIRM</name>
<dbReference type="PANTHER" id="PTHR43681:SF1">
    <property type="entry name" value="SARCALUMENIN"/>
    <property type="match status" value="1"/>
</dbReference>
<evidence type="ECO:0000313" key="5">
    <source>
        <dbReference type="EMBL" id="CEI72633.1"/>
    </source>
</evidence>
<keyword evidence="2" id="KW-0342">GTP-binding</keyword>
<dbReference type="GO" id="GO:0005525">
    <property type="term" value="F:GTP binding"/>
    <property type="evidence" value="ECO:0007669"/>
    <property type="project" value="UniProtKB-KW"/>
</dbReference>
<keyword evidence="6" id="KW-1185">Reference proteome</keyword>